<evidence type="ECO:0000313" key="1">
    <source>
        <dbReference type="EMBL" id="TFK36022.1"/>
    </source>
</evidence>
<evidence type="ECO:0000313" key="2">
    <source>
        <dbReference type="Proteomes" id="UP000308652"/>
    </source>
</evidence>
<accession>A0A5C3LTB4</accession>
<dbReference type="EMBL" id="ML213617">
    <property type="protein sequence ID" value="TFK36022.1"/>
    <property type="molecule type" value="Genomic_DNA"/>
</dbReference>
<name>A0A5C3LTB4_9AGAR</name>
<protein>
    <submittedName>
        <fullName evidence="1">Uncharacterized protein</fullName>
    </submittedName>
</protein>
<gene>
    <name evidence="1" type="ORF">BDQ12DRAFT_668161</name>
</gene>
<dbReference type="AlphaFoldDB" id="A0A5C3LTB4"/>
<dbReference type="Proteomes" id="UP000308652">
    <property type="component" value="Unassembled WGS sequence"/>
</dbReference>
<keyword evidence="2" id="KW-1185">Reference proteome</keyword>
<proteinExistence type="predicted"/>
<organism evidence="1 2">
    <name type="scientific">Crucibulum laeve</name>
    <dbReference type="NCBI Taxonomy" id="68775"/>
    <lineage>
        <taxon>Eukaryota</taxon>
        <taxon>Fungi</taxon>
        <taxon>Dikarya</taxon>
        <taxon>Basidiomycota</taxon>
        <taxon>Agaricomycotina</taxon>
        <taxon>Agaricomycetes</taxon>
        <taxon>Agaricomycetidae</taxon>
        <taxon>Agaricales</taxon>
        <taxon>Agaricineae</taxon>
        <taxon>Nidulariaceae</taxon>
        <taxon>Crucibulum</taxon>
    </lineage>
</organism>
<reference evidence="1 2" key="1">
    <citation type="journal article" date="2019" name="Nat. Ecol. Evol.">
        <title>Megaphylogeny resolves global patterns of mushroom evolution.</title>
        <authorList>
            <person name="Varga T."/>
            <person name="Krizsan K."/>
            <person name="Foldi C."/>
            <person name="Dima B."/>
            <person name="Sanchez-Garcia M."/>
            <person name="Sanchez-Ramirez S."/>
            <person name="Szollosi G.J."/>
            <person name="Szarkandi J.G."/>
            <person name="Papp V."/>
            <person name="Albert L."/>
            <person name="Andreopoulos W."/>
            <person name="Angelini C."/>
            <person name="Antonin V."/>
            <person name="Barry K.W."/>
            <person name="Bougher N.L."/>
            <person name="Buchanan P."/>
            <person name="Buyck B."/>
            <person name="Bense V."/>
            <person name="Catcheside P."/>
            <person name="Chovatia M."/>
            <person name="Cooper J."/>
            <person name="Damon W."/>
            <person name="Desjardin D."/>
            <person name="Finy P."/>
            <person name="Geml J."/>
            <person name="Haridas S."/>
            <person name="Hughes K."/>
            <person name="Justo A."/>
            <person name="Karasinski D."/>
            <person name="Kautmanova I."/>
            <person name="Kiss B."/>
            <person name="Kocsube S."/>
            <person name="Kotiranta H."/>
            <person name="LaButti K.M."/>
            <person name="Lechner B.E."/>
            <person name="Liimatainen K."/>
            <person name="Lipzen A."/>
            <person name="Lukacs Z."/>
            <person name="Mihaltcheva S."/>
            <person name="Morgado L.N."/>
            <person name="Niskanen T."/>
            <person name="Noordeloos M.E."/>
            <person name="Ohm R.A."/>
            <person name="Ortiz-Santana B."/>
            <person name="Ovrebo C."/>
            <person name="Racz N."/>
            <person name="Riley R."/>
            <person name="Savchenko A."/>
            <person name="Shiryaev A."/>
            <person name="Soop K."/>
            <person name="Spirin V."/>
            <person name="Szebenyi C."/>
            <person name="Tomsovsky M."/>
            <person name="Tulloss R.E."/>
            <person name="Uehling J."/>
            <person name="Grigoriev I.V."/>
            <person name="Vagvolgyi C."/>
            <person name="Papp T."/>
            <person name="Martin F.M."/>
            <person name="Miettinen O."/>
            <person name="Hibbett D.S."/>
            <person name="Nagy L.G."/>
        </authorList>
    </citation>
    <scope>NUCLEOTIDE SEQUENCE [LARGE SCALE GENOMIC DNA]</scope>
    <source>
        <strain evidence="1 2">CBS 166.37</strain>
    </source>
</reference>
<sequence>MGDEVRIAHLFEFAFGWNGGGDGIGMEEVHELGVEYQNDTRRICAKLNARGVTLPALSSNSHLAKALDAIVKAVLDVNALDVDENVGGQTVDVMVVDACENADDLEDTVDLEQWPVTTGLHLCPSTLSSIRLLFPALVIMIARAEQVEVTRAGIVVLGKVNVVAVVVMVVIDPTCSQRIQTLLLILAEACRATDLDLLASLLDAVVVKAKA</sequence>